<sequence>MSYLFHAKNRKKDRLTYLRDSSFHQKDRFYYLGDGLVDVLDGFACLLDGMVGSSVIFIFVLPRGFSFKFIPYFCVLT</sequence>
<comment type="caution">
    <text evidence="2">The sequence shown here is derived from an EMBL/GenBank/DDBJ whole genome shotgun (WGS) entry which is preliminary data.</text>
</comment>
<keyword evidence="1" id="KW-0472">Membrane</keyword>
<evidence type="ECO:0000313" key="2">
    <source>
        <dbReference type="EMBL" id="MEA5401442.1"/>
    </source>
</evidence>
<evidence type="ECO:0000313" key="3">
    <source>
        <dbReference type="Proteomes" id="UP001303899"/>
    </source>
</evidence>
<organism evidence="2 3">
    <name type="scientific">Arcicella gelida</name>
    <dbReference type="NCBI Taxonomy" id="2984195"/>
    <lineage>
        <taxon>Bacteria</taxon>
        <taxon>Pseudomonadati</taxon>
        <taxon>Bacteroidota</taxon>
        <taxon>Cytophagia</taxon>
        <taxon>Cytophagales</taxon>
        <taxon>Flectobacillaceae</taxon>
        <taxon>Arcicella</taxon>
    </lineage>
</organism>
<dbReference type="Proteomes" id="UP001303899">
    <property type="component" value="Unassembled WGS sequence"/>
</dbReference>
<dbReference type="EMBL" id="JAYGIL010000002">
    <property type="protein sequence ID" value="MEA5401442.1"/>
    <property type="molecule type" value="Genomic_DNA"/>
</dbReference>
<evidence type="ECO:0000256" key="1">
    <source>
        <dbReference type="SAM" id="Phobius"/>
    </source>
</evidence>
<proteinExistence type="predicted"/>
<keyword evidence="1" id="KW-0812">Transmembrane</keyword>
<gene>
    <name evidence="2" type="ORF">VB776_00855</name>
</gene>
<name>A0ABU5RYY4_9BACT</name>
<accession>A0ABU5RYY4</accession>
<keyword evidence="3" id="KW-1185">Reference proteome</keyword>
<dbReference type="RefSeq" id="WP_323325077.1">
    <property type="nucleotide sequence ID" value="NZ_JAYGIL010000002.1"/>
</dbReference>
<reference evidence="2 3" key="1">
    <citation type="submission" date="2023-12" db="EMBL/GenBank/DDBJ databases">
        <title>Novel species of the genus Arcicella isolated from rivers.</title>
        <authorList>
            <person name="Lu H."/>
        </authorList>
    </citation>
    <scope>NUCLEOTIDE SEQUENCE [LARGE SCALE GENOMIC DNA]</scope>
    <source>
        <strain evidence="2 3">DC2W</strain>
    </source>
</reference>
<keyword evidence="1" id="KW-1133">Transmembrane helix</keyword>
<protein>
    <submittedName>
        <fullName evidence="2">Uncharacterized protein</fullName>
    </submittedName>
</protein>
<feature type="transmembrane region" description="Helical" evidence="1">
    <location>
        <begin position="39"/>
        <end position="61"/>
    </location>
</feature>